<evidence type="ECO:0000313" key="2">
    <source>
        <dbReference type="EMBL" id="QDG53706.1"/>
    </source>
</evidence>
<feature type="domain" description="Amine oxidase" evidence="1">
    <location>
        <begin position="12"/>
        <end position="503"/>
    </location>
</feature>
<proteinExistence type="predicted"/>
<reference evidence="2 3" key="1">
    <citation type="submission" date="2019-06" db="EMBL/GenBank/DDBJ databases">
        <title>Persicimonas caeni gen. nov., sp. nov., a predatory bacterium isolated from solar saltern.</title>
        <authorList>
            <person name="Wang S."/>
        </authorList>
    </citation>
    <scope>NUCLEOTIDE SEQUENCE [LARGE SCALE GENOMIC DNA]</scope>
    <source>
        <strain evidence="2 3">YN101</strain>
    </source>
</reference>
<dbReference type="InterPro" id="IPR036188">
    <property type="entry name" value="FAD/NAD-bd_sf"/>
</dbReference>
<gene>
    <name evidence="2" type="ORF">FIV42_24060</name>
</gene>
<dbReference type="InterPro" id="IPR002937">
    <property type="entry name" value="Amino_oxidase"/>
</dbReference>
<dbReference type="PANTHER" id="PTHR42923:SF46">
    <property type="entry name" value="AMINE OXIDASE"/>
    <property type="match status" value="1"/>
</dbReference>
<dbReference type="SUPFAM" id="SSF51905">
    <property type="entry name" value="FAD/NAD(P)-binding domain"/>
    <property type="match status" value="1"/>
</dbReference>
<dbReference type="Proteomes" id="UP000315995">
    <property type="component" value="Chromosome"/>
</dbReference>
<accession>A0A4Y6PZF6</accession>
<organism evidence="2 3">
    <name type="scientific">Persicimonas caeni</name>
    <dbReference type="NCBI Taxonomy" id="2292766"/>
    <lineage>
        <taxon>Bacteria</taxon>
        <taxon>Deltaproteobacteria</taxon>
        <taxon>Bradymonadales</taxon>
        <taxon>Bradymonadaceae</taxon>
        <taxon>Persicimonas</taxon>
    </lineage>
</organism>
<dbReference type="GO" id="GO:0016491">
    <property type="term" value="F:oxidoreductase activity"/>
    <property type="evidence" value="ECO:0007669"/>
    <property type="project" value="InterPro"/>
</dbReference>
<evidence type="ECO:0000313" key="3">
    <source>
        <dbReference type="Proteomes" id="UP000315995"/>
    </source>
</evidence>
<dbReference type="EMBL" id="CP041186">
    <property type="protein sequence ID" value="QDG53706.1"/>
    <property type="molecule type" value="Genomic_DNA"/>
</dbReference>
<protein>
    <submittedName>
        <fullName evidence="2">FAD-dependent oxidoreductase</fullName>
    </submittedName>
</protein>
<dbReference type="OrthoDB" id="8845488at2"/>
<name>A0A4Y6PZF6_PERCE</name>
<dbReference type="Pfam" id="PF01593">
    <property type="entry name" value="Amino_oxidase"/>
    <property type="match status" value="1"/>
</dbReference>
<keyword evidence="3" id="KW-1185">Reference proteome</keyword>
<evidence type="ECO:0000259" key="1">
    <source>
        <dbReference type="Pfam" id="PF01593"/>
    </source>
</evidence>
<dbReference type="InterPro" id="IPR050464">
    <property type="entry name" value="Zeta_carotene_desat/Oxidored"/>
</dbReference>
<dbReference type="PANTHER" id="PTHR42923">
    <property type="entry name" value="PROTOPORPHYRINOGEN OXIDASE"/>
    <property type="match status" value="1"/>
</dbReference>
<dbReference type="PRINTS" id="PR00419">
    <property type="entry name" value="ADXRDTASE"/>
</dbReference>
<dbReference type="RefSeq" id="WP_141200160.1">
    <property type="nucleotide sequence ID" value="NZ_CP041186.1"/>
</dbReference>
<accession>A0A5B8YDE8</accession>
<sequence length="544" mass="60676">MTKKVAILGGGIAGLSAAHELVERGFEVDVYERRAIFGGKARSMPVEGTATGDRSPLPGEHGFRFFPSFYRHLKDTMKRIPYAGNEDGVFDNLIATTQVLIARADATEVTLPSELPDSLDEWTAILGAWFGNDLDIPPDEMNFFVDKMLTILTSCQERRDLEYDHISWWDFIEADGKSDAYKDFLGRGITRSLVAMQAEVSSARTIGNVYLQMMLGLAAPWLDVDSVLDGPTNDVWIDPWVEYLSQHGAAFHPETTIDAIECDGERITECLATGPNGGFSIDADYYIACLPVEVMLELMTPAIEEGAPSLRNLDRLQTNWMNGIQFYLDRDVELCHGHAIFVHSEWALTSVSQHQFWSEFDMSRYGDGTIDGIFSVCISDWNTPGILHRKPARECTPEEIKEEVWAQLAAHVNDGARRQLDEANIVAWHLDPAIDYPDPNNPSTAVNAEPLLINTVGSLQHRPEANTAISNFFVASDYVRTNTDLATMEAANEAARRAVNGILEQTVGDHDPCLVWELEEPVVFEPMKLYDRMRFKMGLPHSGA</sequence>
<dbReference type="Gene3D" id="3.50.50.60">
    <property type="entry name" value="FAD/NAD(P)-binding domain"/>
    <property type="match status" value="1"/>
</dbReference>
<dbReference type="AlphaFoldDB" id="A0A4Y6PZF6"/>